<keyword evidence="5 7" id="KW-1133">Transmembrane helix</keyword>
<dbReference type="PANTHER" id="PTHR30487:SF0">
    <property type="entry name" value="PREPILIN LEADER PEPTIDASE_N-METHYLTRANSFERASE-RELATED"/>
    <property type="match status" value="1"/>
</dbReference>
<dbReference type="Pfam" id="PF01478">
    <property type="entry name" value="Peptidase_A24"/>
    <property type="match status" value="1"/>
</dbReference>
<organism evidence="10 11">
    <name type="scientific">Paenibacillus typhae</name>
    <dbReference type="NCBI Taxonomy" id="1174501"/>
    <lineage>
        <taxon>Bacteria</taxon>
        <taxon>Bacillati</taxon>
        <taxon>Bacillota</taxon>
        <taxon>Bacilli</taxon>
        <taxon>Bacillales</taxon>
        <taxon>Paenibacillaceae</taxon>
        <taxon>Paenibacillus</taxon>
    </lineage>
</organism>
<gene>
    <name evidence="10" type="ORF">SAMN05216192_108126</name>
</gene>
<dbReference type="OrthoDB" id="9789291at2"/>
<evidence type="ECO:0000256" key="6">
    <source>
        <dbReference type="ARBA" id="ARBA00023136"/>
    </source>
</evidence>
<evidence type="ECO:0000256" key="1">
    <source>
        <dbReference type="ARBA" id="ARBA00004651"/>
    </source>
</evidence>
<dbReference type="EMBL" id="FNDX01000008">
    <property type="protein sequence ID" value="SDI78968.1"/>
    <property type="molecule type" value="Genomic_DNA"/>
</dbReference>
<dbReference type="RefSeq" id="WP_090713939.1">
    <property type="nucleotide sequence ID" value="NZ_CBCSKY010000006.1"/>
</dbReference>
<dbReference type="InterPro" id="IPR000045">
    <property type="entry name" value="Prepilin_IV_endopep_pep"/>
</dbReference>
<sequence length="249" mass="26412">MTIVIAVYITFVGLILGSFYNVVALRVPAGESLVRPPSHCTSCGTRLTARDLLPVVSYILAGGKCRHCGAKVSPLYMLGEAATGLMFLWIYLQFGLTGQGITGFVLVSLAVIVTVADLKYMLIPNKVLLFFLPLLLVLVMLFPQGSLWSHLLGGVAGGVIILVLALLGGMGMGDMKLFALLGWVVGFPNVILAFMIACALGTIAGVVLMLLGKVKRRQPVPFGPWLAAGSLIAFAYGSQLISGYLALIR</sequence>
<dbReference type="Gene3D" id="1.20.120.1220">
    <property type="match status" value="1"/>
</dbReference>
<evidence type="ECO:0000256" key="4">
    <source>
        <dbReference type="ARBA" id="ARBA00022692"/>
    </source>
</evidence>
<evidence type="ECO:0000256" key="5">
    <source>
        <dbReference type="ARBA" id="ARBA00022989"/>
    </source>
</evidence>
<feature type="domain" description="Prepilin type IV endopeptidase peptidase" evidence="8">
    <location>
        <begin position="104"/>
        <end position="205"/>
    </location>
</feature>
<evidence type="ECO:0000259" key="8">
    <source>
        <dbReference type="Pfam" id="PF01478"/>
    </source>
</evidence>
<feature type="transmembrane region" description="Helical" evidence="7">
    <location>
        <begin position="127"/>
        <end position="145"/>
    </location>
</feature>
<dbReference type="PANTHER" id="PTHR30487">
    <property type="entry name" value="TYPE 4 PREPILIN-LIKE PROTEINS LEADER PEPTIDE-PROCESSING ENZYME"/>
    <property type="match status" value="1"/>
</dbReference>
<keyword evidence="6 7" id="KW-0472">Membrane</keyword>
<feature type="transmembrane region" description="Helical" evidence="7">
    <location>
        <begin position="177"/>
        <end position="210"/>
    </location>
</feature>
<dbReference type="GO" id="GO:0005886">
    <property type="term" value="C:plasma membrane"/>
    <property type="evidence" value="ECO:0007669"/>
    <property type="project" value="UniProtKB-SubCell"/>
</dbReference>
<dbReference type="STRING" id="1174501.SAMN05216192_108126"/>
<accession>A0A1G8NFN5</accession>
<evidence type="ECO:0000313" key="11">
    <source>
        <dbReference type="Proteomes" id="UP000199050"/>
    </source>
</evidence>
<keyword evidence="4 7" id="KW-0812">Transmembrane</keyword>
<name>A0A1G8NFN5_9BACL</name>
<evidence type="ECO:0000313" key="10">
    <source>
        <dbReference type="EMBL" id="SDI78968.1"/>
    </source>
</evidence>
<keyword evidence="11" id="KW-1185">Reference proteome</keyword>
<reference evidence="11" key="1">
    <citation type="submission" date="2016-10" db="EMBL/GenBank/DDBJ databases">
        <authorList>
            <person name="Varghese N."/>
            <person name="Submissions S."/>
        </authorList>
    </citation>
    <scope>NUCLEOTIDE SEQUENCE [LARGE SCALE GENOMIC DNA]</scope>
    <source>
        <strain evidence="11">CGMCC 1.11012</strain>
    </source>
</reference>
<comment type="subcellular location">
    <subcellularLocation>
        <location evidence="1">Cell membrane</location>
        <topology evidence="1">Multi-pass membrane protein</topology>
    </subcellularLocation>
</comment>
<feature type="transmembrane region" description="Helical" evidence="7">
    <location>
        <begin position="6"/>
        <end position="25"/>
    </location>
</feature>
<evidence type="ECO:0000256" key="2">
    <source>
        <dbReference type="ARBA" id="ARBA00005801"/>
    </source>
</evidence>
<protein>
    <submittedName>
        <fullName evidence="10">Type 4 prepilin peptidase 1 Aspartic peptidase. MEROPS family A24A</fullName>
    </submittedName>
</protein>
<dbReference type="GO" id="GO:0006465">
    <property type="term" value="P:signal peptide processing"/>
    <property type="evidence" value="ECO:0007669"/>
    <property type="project" value="TreeGrafter"/>
</dbReference>
<dbReference type="AlphaFoldDB" id="A0A1G8NFN5"/>
<evidence type="ECO:0000256" key="7">
    <source>
        <dbReference type="SAM" id="Phobius"/>
    </source>
</evidence>
<dbReference type="InterPro" id="IPR050882">
    <property type="entry name" value="Prepilin_peptidase/N-MTase"/>
</dbReference>
<dbReference type="Proteomes" id="UP000199050">
    <property type="component" value="Unassembled WGS sequence"/>
</dbReference>
<proteinExistence type="inferred from homology"/>
<evidence type="ECO:0000256" key="3">
    <source>
        <dbReference type="ARBA" id="ARBA00022475"/>
    </source>
</evidence>
<dbReference type="InterPro" id="IPR010627">
    <property type="entry name" value="Prepilin_pept_A24_N"/>
</dbReference>
<keyword evidence="3" id="KW-1003">Cell membrane</keyword>
<feature type="transmembrane region" description="Helical" evidence="7">
    <location>
        <begin position="222"/>
        <end position="247"/>
    </location>
</feature>
<feature type="domain" description="Prepilin peptidase A24 N-terminal" evidence="9">
    <location>
        <begin position="12"/>
        <end position="94"/>
    </location>
</feature>
<dbReference type="GO" id="GO:0004190">
    <property type="term" value="F:aspartic-type endopeptidase activity"/>
    <property type="evidence" value="ECO:0007669"/>
    <property type="project" value="InterPro"/>
</dbReference>
<dbReference type="Pfam" id="PF06750">
    <property type="entry name" value="A24_N_bact"/>
    <property type="match status" value="1"/>
</dbReference>
<evidence type="ECO:0000259" key="9">
    <source>
        <dbReference type="Pfam" id="PF06750"/>
    </source>
</evidence>
<feature type="transmembrane region" description="Helical" evidence="7">
    <location>
        <begin position="151"/>
        <end position="170"/>
    </location>
</feature>
<comment type="similarity">
    <text evidence="2">Belongs to the peptidase A24 family.</text>
</comment>